<dbReference type="InterPro" id="IPR017853">
    <property type="entry name" value="GH"/>
</dbReference>
<evidence type="ECO:0000259" key="4">
    <source>
        <dbReference type="PROSITE" id="PS51760"/>
    </source>
</evidence>
<evidence type="ECO:0000256" key="3">
    <source>
        <dbReference type="ARBA" id="ARBA00023326"/>
    </source>
</evidence>
<dbReference type="Pfam" id="PF00331">
    <property type="entry name" value="Glyco_hydro_10"/>
    <property type="match status" value="1"/>
</dbReference>
<reference evidence="6" key="1">
    <citation type="journal article" date="2015" name="Genome">
        <title>Whole Genome Sequence of the Non-Microcystin-Producing Microcystis aeruginosa Strain NIES-44.</title>
        <authorList>
            <person name="Okano K."/>
            <person name="Miyata N."/>
            <person name="Ozaki Y."/>
        </authorList>
    </citation>
    <scope>NUCLEOTIDE SEQUENCE [LARGE SCALE GENOMIC DNA]</scope>
    <source>
        <strain evidence="6">NIES-44</strain>
    </source>
</reference>
<dbReference type="EC" id="3.2.1.8" evidence="5"/>
<accession>A0A0A1VV04</accession>
<keyword evidence="2" id="KW-0119">Carbohydrate metabolism</keyword>
<keyword evidence="5" id="KW-0858">Xylan degradation</keyword>
<dbReference type="InterPro" id="IPR044846">
    <property type="entry name" value="GH10"/>
</dbReference>
<sequence>MFNQFPRRQFLYLTGGFTVTLAINTGLKAEILPKKIEIEAFSPDGQPLNKKALNQLYFLTLAAQPLPNPPRNLEEGKLFSSLPPSPVAITLKLPVKGFGEMFLEADNRGFGYSAADFPLNFNLAAADSHFYRVKQSLEVWQQQGGQFSPAIWQRLETAKSYLDLANASDNNRERVQYCDKSLTESLWAGEMAVISKATQIIAQNSLKPDFLFGCNFFGYPQQGEKYQELFQAVFNFATIPFYWRYFQQNETDKRVDWLLNHNITPKGHPLVWFHPVGIPDFIRNQPFAEIKKLVATRVREVTAYYRGKISHFDVINEANGIKWANDLNFSLNQLIELTEIACQESRRGNPQVYRIVNSCCTWGENVAYHQPPQHSPLEYLQTCLEAGIEFEAIGLQLYYPDRDLFEIDRQLERFSQLGKPIHITELGISSATTVDELSYLKEPLGRWRDDWSEAIQADWVEQFYSLCYSKSYIKAISWWDLTDNGNFWPHGGLVNRDLTPKLAYKRLKNLLQTWRGQA</sequence>
<dbReference type="Gene3D" id="3.20.20.80">
    <property type="entry name" value="Glycosidases"/>
    <property type="match status" value="1"/>
</dbReference>
<dbReference type="RefSeq" id="WP_045359524.1">
    <property type="nucleotide sequence ID" value="NZ_BBPA01000043.1"/>
</dbReference>
<dbReference type="PANTHER" id="PTHR31490:SF1">
    <property type="entry name" value="ENDO-1,4-BETA-XYLANASE 1"/>
    <property type="match status" value="1"/>
</dbReference>
<comment type="caution">
    <text evidence="5">The sequence shown here is derived from an EMBL/GenBank/DDBJ whole genome shotgun (WGS) entry which is preliminary data.</text>
</comment>
<dbReference type="InterPro" id="IPR001000">
    <property type="entry name" value="GH10_dom"/>
</dbReference>
<dbReference type="SMART" id="SM00633">
    <property type="entry name" value="Glyco_10"/>
    <property type="match status" value="1"/>
</dbReference>
<dbReference type="SUPFAM" id="SSF51445">
    <property type="entry name" value="(Trans)glycosidases"/>
    <property type="match status" value="1"/>
</dbReference>
<keyword evidence="1 5" id="KW-0378">Hydrolase</keyword>
<dbReference type="GO" id="GO:0045493">
    <property type="term" value="P:xylan catabolic process"/>
    <property type="evidence" value="ECO:0007669"/>
    <property type="project" value="UniProtKB-KW"/>
</dbReference>
<keyword evidence="3" id="KW-0624">Polysaccharide degradation</keyword>
<dbReference type="EMBL" id="BBPA01000043">
    <property type="protein sequence ID" value="GAL93667.1"/>
    <property type="molecule type" value="Genomic_DNA"/>
</dbReference>
<feature type="domain" description="GH10" evidence="4">
    <location>
        <begin position="196"/>
        <end position="510"/>
    </location>
</feature>
<evidence type="ECO:0000313" key="5">
    <source>
        <dbReference type="EMBL" id="GAL93667.1"/>
    </source>
</evidence>
<organism evidence="5 6">
    <name type="scientific">Microcystis aeruginosa NIES-44</name>
    <dbReference type="NCBI Taxonomy" id="449439"/>
    <lineage>
        <taxon>Bacteria</taxon>
        <taxon>Bacillati</taxon>
        <taxon>Cyanobacteriota</taxon>
        <taxon>Cyanophyceae</taxon>
        <taxon>Oscillatoriophycideae</taxon>
        <taxon>Chroococcales</taxon>
        <taxon>Microcystaceae</taxon>
        <taxon>Microcystis</taxon>
    </lineage>
</organism>
<dbReference type="Proteomes" id="UP000030321">
    <property type="component" value="Unassembled WGS sequence"/>
</dbReference>
<evidence type="ECO:0000256" key="1">
    <source>
        <dbReference type="ARBA" id="ARBA00022801"/>
    </source>
</evidence>
<dbReference type="PROSITE" id="PS51760">
    <property type="entry name" value="GH10_2"/>
    <property type="match status" value="1"/>
</dbReference>
<proteinExistence type="predicted"/>
<gene>
    <name evidence="5" type="ORF">N44_03419</name>
</gene>
<evidence type="ECO:0000313" key="6">
    <source>
        <dbReference type="Proteomes" id="UP000030321"/>
    </source>
</evidence>
<dbReference type="GO" id="GO:0031176">
    <property type="term" value="F:endo-1,4-beta-xylanase activity"/>
    <property type="evidence" value="ECO:0007669"/>
    <property type="project" value="UniProtKB-EC"/>
</dbReference>
<dbReference type="PANTHER" id="PTHR31490">
    <property type="entry name" value="GLYCOSYL HYDROLASE"/>
    <property type="match status" value="1"/>
</dbReference>
<dbReference type="AlphaFoldDB" id="A0A0A1VV04"/>
<evidence type="ECO:0000256" key="2">
    <source>
        <dbReference type="ARBA" id="ARBA00023277"/>
    </source>
</evidence>
<keyword evidence="5" id="KW-0326">Glycosidase</keyword>
<name>A0A0A1VV04_MICAE</name>
<protein>
    <submittedName>
        <fullName evidence="5">Endo-1,4-beta-xylanase A</fullName>
        <ecNumber evidence="5">3.2.1.8</ecNumber>
    </submittedName>
</protein>